<dbReference type="EnsemblPlants" id="OPUNC06G21590.1">
    <property type="protein sequence ID" value="OPUNC06G21590.1"/>
    <property type="gene ID" value="OPUNC06G21590"/>
</dbReference>
<organism evidence="2">
    <name type="scientific">Oryza punctata</name>
    <name type="common">Red rice</name>
    <dbReference type="NCBI Taxonomy" id="4537"/>
    <lineage>
        <taxon>Eukaryota</taxon>
        <taxon>Viridiplantae</taxon>
        <taxon>Streptophyta</taxon>
        <taxon>Embryophyta</taxon>
        <taxon>Tracheophyta</taxon>
        <taxon>Spermatophyta</taxon>
        <taxon>Magnoliopsida</taxon>
        <taxon>Liliopsida</taxon>
        <taxon>Poales</taxon>
        <taxon>Poaceae</taxon>
        <taxon>BOP clade</taxon>
        <taxon>Oryzoideae</taxon>
        <taxon>Oryzeae</taxon>
        <taxon>Oryzinae</taxon>
        <taxon>Oryza</taxon>
    </lineage>
</organism>
<dbReference type="Gramene" id="OPUNC06G21590.1">
    <property type="protein sequence ID" value="OPUNC06G21590.1"/>
    <property type="gene ID" value="OPUNC06G21590"/>
</dbReference>
<evidence type="ECO:0000256" key="1">
    <source>
        <dbReference type="SAM" id="SignalP"/>
    </source>
</evidence>
<keyword evidence="1" id="KW-0732">Signal</keyword>
<evidence type="ECO:0000313" key="2">
    <source>
        <dbReference type="EnsemblPlants" id="OPUNC06G21590.1"/>
    </source>
</evidence>
<name>A0A0E0LED2_ORYPU</name>
<sequence length="71" mass="7650">MAATFSSVMWKILVIAVAIAALLVPSGEGKFVCQGKCEDIRDCDKWCKTAGGYPQGGQCVPPLYQFCCCIE</sequence>
<accession>A0A0E0LED2</accession>
<protein>
    <recommendedName>
        <fullName evidence="4">Knottin scorpion toxin-like domain-containing protein</fullName>
    </recommendedName>
</protein>
<dbReference type="Proteomes" id="UP000026962">
    <property type="component" value="Chromosome 6"/>
</dbReference>
<feature type="signal peptide" evidence="1">
    <location>
        <begin position="1"/>
        <end position="29"/>
    </location>
</feature>
<keyword evidence="3" id="KW-1185">Reference proteome</keyword>
<proteinExistence type="predicted"/>
<dbReference type="AlphaFoldDB" id="A0A0E0LED2"/>
<dbReference type="HOGENOM" id="CLU_2745316_0_0_1"/>
<feature type="chain" id="PRO_5002366162" description="Knottin scorpion toxin-like domain-containing protein" evidence="1">
    <location>
        <begin position="30"/>
        <end position="71"/>
    </location>
</feature>
<reference evidence="2" key="2">
    <citation type="submission" date="2018-05" db="EMBL/GenBank/DDBJ databases">
        <title>OpunRS2 (Oryza punctata Reference Sequence Version 2).</title>
        <authorList>
            <person name="Zhang J."/>
            <person name="Kudrna D."/>
            <person name="Lee S."/>
            <person name="Talag J."/>
            <person name="Welchert J."/>
            <person name="Wing R.A."/>
        </authorList>
    </citation>
    <scope>NUCLEOTIDE SEQUENCE [LARGE SCALE GENOMIC DNA]</scope>
</reference>
<evidence type="ECO:0008006" key="4">
    <source>
        <dbReference type="Google" id="ProtNLM"/>
    </source>
</evidence>
<evidence type="ECO:0000313" key="3">
    <source>
        <dbReference type="Proteomes" id="UP000026962"/>
    </source>
</evidence>
<reference evidence="2" key="1">
    <citation type="submission" date="2015-04" db="UniProtKB">
        <authorList>
            <consortium name="EnsemblPlants"/>
        </authorList>
    </citation>
    <scope>IDENTIFICATION</scope>
</reference>
<dbReference type="OMA" id="ICQGKCE"/>